<protein>
    <submittedName>
        <fullName evidence="2">Uncharacterized protein</fullName>
    </submittedName>
</protein>
<name>A0A1M6CLM1_9ACTN</name>
<dbReference type="OrthoDB" id="2959244at2"/>
<dbReference type="EMBL" id="FQZK01000001">
    <property type="protein sequence ID" value="SHI61664.1"/>
    <property type="molecule type" value="Genomic_DNA"/>
</dbReference>
<reference evidence="2 3" key="1">
    <citation type="submission" date="2016-11" db="EMBL/GenBank/DDBJ databases">
        <authorList>
            <person name="Jaros S."/>
            <person name="Januszkiewicz K."/>
            <person name="Wedrychowicz H."/>
        </authorList>
    </citation>
    <scope>NUCLEOTIDE SEQUENCE [LARGE SCALE GENOMIC DNA]</scope>
    <source>
        <strain evidence="2 3">CGMCC 4.5723</strain>
    </source>
</reference>
<sequence length="485" mass="49793">MTAAPVPSPPALGGDRWNTLPGTGTSLTAREFLAAVEPLLQGVIDDNALTTADGPVLETQIRATLALDTREASLPLAVGPHGAPAAREIAGQAERIGRELASSAAASLERLLAERIPLPAGPLAVRSRCHGHLLTPQAVDLLMVTRGGPVTIQLYNEWLHQVVLLRDALLPFANWREVPLAVTPAGLRHTEPARDAFLTELLVRRVRHAAVVDFARAVVTGDTERRGPQGYGFAARGGTALPAVLDLPVREAPRYLLAWRPDTGGGARLTGGGTVTYTARTSDYHAAPRTRVEELPPAAPAADAPLTARVVPDPAADGVRTASIEVTRAGETVRVDLGQALRGHRFAHRTGDAPQDGPRARADGVRSRPAPGSTPDGGTAGGASGAASPSDAATGRGAAEAVGDGPSAGAPTTADPWRVLRAPGLVWSQSGAVSVDAAGRADLVVLALLGSLYPENVSLGPVGLPDPGTAGGAGRPSPLAVLTDR</sequence>
<evidence type="ECO:0000256" key="1">
    <source>
        <dbReference type="SAM" id="MobiDB-lite"/>
    </source>
</evidence>
<evidence type="ECO:0000313" key="2">
    <source>
        <dbReference type="EMBL" id="SHI61664.1"/>
    </source>
</evidence>
<accession>A0A1M6CLM1</accession>
<dbReference type="AlphaFoldDB" id="A0A1M6CLM1"/>
<feature type="compositionally biased region" description="Low complexity" evidence="1">
    <location>
        <begin position="385"/>
        <end position="395"/>
    </location>
</feature>
<organism evidence="2 3">
    <name type="scientific">Nocardiopsis flavescens</name>
    <dbReference type="NCBI Taxonomy" id="758803"/>
    <lineage>
        <taxon>Bacteria</taxon>
        <taxon>Bacillati</taxon>
        <taxon>Actinomycetota</taxon>
        <taxon>Actinomycetes</taxon>
        <taxon>Streptosporangiales</taxon>
        <taxon>Nocardiopsidaceae</taxon>
        <taxon>Nocardiopsis</taxon>
    </lineage>
</organism>
<proteinExistence type="predicted"/>
<feature type="region of interest" description="Disordered" evidence="1">
    <location>
        <begin position="344"/>
        <end position="415"/>
    </location>
</feature>
<keyword evidence="3" id="KW-1185">Reference proteome</keyword>
<gene>
    <name evidence="2" type="ORF">SAMN05421803_101741</name>
</gene>
<dbReference type="Proteomes" id="UP000184452">
    <property type="component" value="Unassembled WGS sequence"/>
</dbReference>
<dbReference type="RefSeq" id="WP_073374842.1">
    <property type="nucleotide sequence ID" value="NZ_FQZK01000001.1"/>
</dbReference>
<evidence type="ECO:0000313" key="3">
    <source>
        <dbReference type="Proteomes" id="UP000184452"/>
    </source>
</evidence>